<evidence type="ECO:0000313" key="3">
    <source>
        <dbReference type="Proteomes" id="UP000005732"/>
    </source>
</evidence>
<proteinExistence type="predicted"/>
<feature type="compositionally biased region" description="Basic and acidic residues" evidence="1">
    <location>
        <begin position="1"/>
        <end position="11"/>
    </location>
</feature>
<dbReference type="AlphaFoldDB" id="J0W4Y6"/>
<sequence length="282" mass="30965">MERDRQRRRIDGNSQSSDSAERSSDLPNGLIADIAARLVTHETVETAHNLANFELANRSMREAVQESPVGEFHQMINSIGSGASVLHSMAFDAIAFSESQGQYDRMLARFVAPVIAPTFKFQTLERKTHAVDEILAIDPPRLQALALSRVANYLGDLDSGNRARVINRAVEFVRDPPDDLAQSNAANALLKGYYLLNTQQRAQLTVDYLQSVSALSGQEPLAPSTARHVVEPSPFNHTVGQGGPIAHLGAMRSAAEHLNRAENEARADLASFRSRERSDRGR</sequence>
<dbReference type="OrthoDB" id="8292676at2"/>
<dbReference type="HOGENOM" id="CLU_939665_0_0_5"/>
<protein>
    <submittedName>
        <fullName evidence="2">Uncharacterized protein</fullName>
    </submittedName>
</protein>
<dbReference type="Proteomes" id="UP000005732">
    <property type="component" value="Unassembled WGS sequence"/>
</dbReference>
<dbReference type="EMBL" id="JH719395">
    <property type="protein sequence ID" value="EJC80786.1"/>
    <property type="molecule type" value="Genomic_DNA"/>
</dbReference>
<reference evidence="2 3" key="1">
    <citation type="submission" date="2012-02" db="EMBL/GenBank/DDBJ databases">
        <title>Improved High-Quality Draft Sequence of Rhizobium leguminosarum bv. trifolii WSM2297.</title>
        <authorList>
            <consortium name="US DOE Joint Genome Institute"/>
            <person name="Lucas S."/>
            <person name="Han J."/>
            <person name="Lapidus A."/>
            <person name="Cheng J.-F."/>
            <person name="Goodwin L."/>
            <person name="Pitluck S."/>
            <person name="Peters L."/>
            <person name="Ovchinnikova G."/>
            <person name="Zhang X."/>
            <person name="Detter J.C."/>
            <person name="Han C."/>
            <person name="Tapia R."/>
            <person name="Land M."/>
            <person name="Hauser L."/>
            <person name="Kyrpides N."/>
            <person name="Ivanova N."/>
            <person name="Pagani I."/>
            <person name="Brau L."/>
            <person name="Yates R."/>
            <person name="O'Hara G."/>
            <person name="Rui T."/>
            <person name="Howieson J."/>
            <person name="Reeve W."/>
            <person name="Woyke T."/>
        </authorList>
    </citation>
    <scope>NUCLEOTIDE SEQUENCE [LARGE SCALE GENOMIC DNA]</scope>
    <source>
        <strain evidence="2 3">WSM2297</strain>
    </source>
</reference>
<name>J0W4Y6_RHILT</name>
<accession>J0W4Y6</accession>
<evidence type="ECO:0000256" key="1">
    <source>
        <dbReference type="SAM" id="MobiDB-lite"/>
    </source>
</evidence>
<organism evidence="2 3">
    <name type="scientific">Rhizobium leguminosarum bv. trifolii WSM2297</name>
    <dbReference type="NCBI Taxonomy" id="754762"/>
    <lineage>
        <taxon>Bacteria</taxon>
        <taxon>Pseudomonadati</taxon>
        <taxon>Pseudomonadota</taxon>
        <taxon>Alphaproteobacteria</taxon>
        <taxon>Hyphomicrobiales</taxon>
        <taxon>Rhizobiaceae</taxon>
        <taxon>Rhizobium/Agrobacterium group</taxon>
        <taxon>Rhizobium</taxon>
    </lineage>
</organism>
<evidence type="ECO:0000313" key="2">
    <source>
        <dbReference type="EMBL" id="EJC80786.1"/>
    </source>
</evidence>
<gene>
    <name evidence="2" type="ORF">Rleg4DRAFT_2441</name>
</gene>
<feature type="region of interest" description="Disordered" evidence="1">
    <location>
        <begin position="1"/>
        <end position="26"/>
    </location>
</feature>